<keyword evidence="1" id="KW-0812">Transmembrane</keyword>
<keyword evidence="1" id="KW-0472">Membrane</keyword>
<sequence>MSAGVARGPLQLLLQSAAGQYGIIVMGVFTMFPEKVQSFLPVIQKVLLEVSSPLALQDNIPNLPIVIHTGNAQQARSITSTLVSYLISSGAVCVVYLAATNALPTGMKEMLPVTRKFFESTTKALSLAVVNVREVIEEQILGLTKKQDQLMKKQDETNNNVLEIGDDLAEARLEISTLGNSLGRCETSLAASKQMQSYTLRGVKLLVRCINTIAPNSDSFTDELVDFINDGKALNVGINFPRSTEPRKSSLLQLNKSFPVTPVSRSSSLPLSMTKLSSPLASSEKNTADGIKYINELLGR</sequence>
<proteinExistence type="predicted"/>
<feature type="transmembrane region" description="Helical" evidence="1">
    <location>
        <begin position="82"/>
        <end position="103"/>
    </location>
</feature>
<gene>
    <name evidence="2" type="ORF">PINE0816_LOCUS24047</name>
</gene>
<dbReference type="AlphaFoldDB" id="A0A7S0CMS1"/>
<name>A0A7S0CMS1_9STRA</name>
<reference evidence="2" key="1">
    <citation type="submission" date="2021-01" db="EMBL/GenBank/DDBJ databases">
        <authorList>
            <person name="Corre E."/>
            <person name="Pelletier E."/>
            <person name="Niang G."/>
            <person name="Scheremetjew M."/>
            <person name="Finn R."/>
            <person name="Kale V."/>
            <person name="Holt S."/>
            <person name="Cochrane G."/>
            <person name="Meng A."/>
            <person name="Brown T."/>
            <person name="Cohen L."/>
        </authorList>
    </citation>
    <scope>NUCLEOTIDE SEQUENCE</scope>
    <source>
        <strain evidence="2">CCAP1064/1</strain>
    </source>
</reference>
<feature type="transmembrane region" description="Helical" evidence="1">
    <location>
        <begin position="12"/>
        <end position="32"/>
    </location>
</feature>
<accession>A0A7S0CMS1</accession>
<keyword evidence="1" id="KW-1133">Transmembrane helix</keyword>
<protein>
    <submittedName>
        <fullName evidence="2">Uncharacterized protein</fullName>
    </submittedName>
</protein>
<dbReference type="EMBL" id="HBEL01052570">
    <property type="protein sequence ID" value="CAD8427880.1"/>
    <property type="molecule type" value="Transcribed_RNA"/>
</dbReference>
<evidence type="ECO:0000256" key="1">
    <source>
        <dbReference type="SAM" id="Phobius"/>
    </source>
</evidence>
<evidence type="ECO:0000313" key="2">
    <source>
        <dbReference type="EMBL" id="CAD8427880.1"/>
    </source>
</evidence>
<organism evidence="2">
    <name type="scientific">Proboscia inermis</name>
    <dbReference type="NCBI Taxonomy" id="420281"/>
    <lineage>
        <taxon>Eukaryota</taxon>
        <taxon>Sar</taxon>
        <taxon>Stramenopiles</taxon>
        <taxon>Ochrophyta</taxon>
        <taxon>Bacillariophyta</taxon>
        <taxon>Coscinodiscophyceae</taxon>
        <taxon>Rhizosoleniophycidae</taxon>
        <taxon>Rhizosoleniales</taxon>
        <taxon>Rhizosoleniaceae</taxon>
        <taxon>Proboscia</taxon>
    </lineage>
</organism>